<dbReference type="OrthoDB" id="392571at2759"/>
<dbReference type="EMBL" id="KI912114">
    <property type="protein sequence ID" value="ETS79364.1"/>
    <property type="molecule type" value="Genomic_DNA"/>
</dbReference>
<evidence type="ECO:0000256" key="3">
    <source>
        <dbReference type="ARBA" id="ARBA00022793"/>
    </source>
</evidence>
<dbReference type="InterPro" id="IPR015421">
    <property type="entry name" value="PyrdxlP-dep_Trfase_major"/>
</dbReference>
<dbReference type="HOGENOM" id="CLU_1759453_0_0_1"/>
<dbReference type="Pfam" id="PF00282">
    <property type="entry name" value="Pyridoxal_deC"/>
    <property type="match status" value="1"/>
</dbReference>
<comment type="similarity">
    <text evidence="2 7">Belongs to the group II decarboxylase family.</text>
</comment>
<evidence type="ECO:0000256" key="5">
    <source>
        <dbReference type="ARBA" id="ARBA00023239"/>
    </source>
</evidence>
<proteinExistence type="inferred from homology"/>
<dbReference type="PANTHER" id="PTHR45677">
    <property type="entry name" value="GLUTAMATE DECARBOXYLASE-RELATED"/>
    <property type="match status" value="1"/>
</dbReference>
<organism evidence="8 9">
    <name type="scientific">Pestalotiopsis fici (strain W106-1 / CGMCC3.15140)</name>
    <dbReference type="NCBI Taxonomy" id="1229662"/>
    <lineage>
        <taxon>Eukaryota</taxon>
        <taxon>Fungi</taxon>
        <taxon>Dikarya</taxon>
        <taxon>Ascomycota</taxon>
        <taxon>Pezizomycotina</taxon>
        <taxon>Sordariomycetes</taxon>
        <taxon>Xylariomycetidae</taxon>
        <taxon>Amphisphaeriales</taxon>
        <taxon>Sporocadaceae</taxon>
        <taxon>Pestalotiopsis</taxon>
    </lineage>
</organism>
<dbReference type="InterPro" id="IPR015424">
    <property type="entry name" value="PyrdxlP-dep_Trfase"/>
</dbReference>
<sequence length="148" mass="16259">MIAAISGTTVSGAFDPLDKIGAIARAANAWFHVDACWGGAVAFSDKLKHMLRGSELADSIAFNPHKMPGVPLLCAFLLARDLRTFWVANKLKAGYLFHENHANTKAEKIQPLDQKHDSKDWRNSAQLEDAPNVSEIRDLASLTVQCCR</sequence>
<dbReference type="STRING" id="1229662.W3X021"/>
<reference evidence="9" key="1">
    <citation type="journal article" date="2015" name="BMC Genomics">
        <title>Genomic and transcriptomic analysis of the endophytic fungus Pestalotiopsis fici reveals its lifestyle and high potential for synthesis of natural products.</title>
        <authorList>
            <person name="Wang X."/>
            <person name="Zhang X."/>
            <person name="Liu L."/>
            <person name="Xiang M."/>
            <person name="Wang W."/>
            <person name="Sun X."/>
            <person name="Che Y."/>
            <person name="Guo L."/>
            <person name="Liu G."/>
            <person name="Guo L."/>
            <person name="Wang C."/>
            <person name="Yin W.B."/>
            <person name="Stadler M."/>
            <person name="Zhang X."/>
            <person name="Liu X."/>
        </authorList>
    </citation>
    <scope>NUCLEOTIDE SEQUENCE [LARGE SCALE GENOMIC DNA]</scope>
    <source>
        <strain evidence="9">W106-1 / CGMCC3.15140</strain>
    </source>
</reference>
<dbReference type="GO" id="GO:0005737">
    <property type="term" value="C:cytoplasm"/>
    <property type="evidence" value="ECO:0007669"/>
    <property type="project" value="TreeGrafter"/>
</dbReference>
<dbReference type="PANTHER" id="PTHR45677:SF8">
    <property type="entry name" value="CYSTEINE SULFINIC ACID DECARBOXYLASE"/>
    <property type="match status" value="1"/>
</dbReference>
<dbReference type="GO" id="GO:0030170">
    <property type="term" value="F:pyridoxal phosphate binding"/>
    <property type="evidence" value="ECO:0007669"/>
    <property type="project" value="InterPro"/>
</dbReference>
<dbReference type="KEGG" id="pfy:PFICI_09217"/>
<dbReference type="AlphaFoldDB" id="W3X021"/>
<evidence type="ECO:0000256" key="6">
    <source>
        <dbReference type="PIRSR" id="PIRSR602129-50"/>
    </source>
</evidence>
<dbReference type="GO" id="GO:0019752">
    <property type="term" value="P:carboxylic acid metabolic process"/>
    <property type="evidence" value="ECO:0007669"/>
    <property type="project" value="InterPro"/>
</dbReference>
<keyword evidence="9" id="KW-1185">Reference proteome</keyword>
<keyword evidence="3" id="KW-0210">Decarboxylase</keyword>
<gene>
    <name evidence="8" type="ORF">PFICI_09217</name>
</gene>
<dbReference type="Gene3D" id="3.40.640.10">
    <property type="entry name" value="Type I PLP-dependent aspartate aminotransferase-like (Major domain)"/>
    <property type="match status" value="1"/>
</dbReference>
<evidence type="ECO:0008006" key="10">
    <source>
        <dbReference type="Google" id="ProtNLM"/>
    </source>
</evidence>
<dbReference type="InParanoid" id="W3X021"/>
<feature type="modified residue" description="N6-(pyridoxal phosphate)lysine" evidence="6">
    <location>
        <position position="66"/>
    </location>
</feature>
<name>W3X021_PESFW</name>
<keyword evidence="4 6" id="KW-0663">Pyridoxal phosphate</keyword>
<dbReference type="InterPro" id="IPR002129">
    <property type="entry name" value="PyrdxlP-dep_de-COase"/>
</dbReference>
<protein>
    <recommendedName>
        <fullName evidence="10">Glutamate decarboxylase</fullName>
    </recommendedName>
</protein>
<evidence type="ECO:0000256" key="4">
    <source>
        <dbReference type="ARBA" id="ARBA00022898"/>
    </source>
</evidence>
<evidence type="ECO:0000256" key="1">
    <source>
        <dbReference type="ARBA" id="ARBA00001933"/>
    </source>
</evidence>
<evidence type="ECO:0000256" key="7">
    <source>
        <dbReference type="RuleBase" id="RU000382"/>
    </source>
</evidence>
<dbReference type="SUPFAM" id="SSF53383">
    <property type="entry name" value="PLP-dependent transferases"/>
    <property type="match status" value="1"/>
</dbReference>
<dbReference type="GeneID" id="19274230"/>
<accession>W3X021</accession>
<evidence type="ECO:0000256" key="2">
    <source>
        <dbReference type="ARBA" id="ARBA00009533"/>
    </source>
</evidence>
<comment type="cofactor">
    <cofactor evidence="1 6 7">
        <name>pyridoxal 5'-phosphate</name>
        <dbReference type="ChEBI" id="CHEBI:597326"/>
    </cofactor>
</comment>
<evidence type="ECO:0000313" key="9">
    <source>
        <dbReference type="Proteomes" id="UP000030651"/>
    </source>
</evidence>
<dbReference type="GO" id="GO:0016831">
    <property type="term" value="F:carboxy-lyase activity"/>
    <property type="evidence" value="ECO:0007669"/>
    <property type="project" value="UniProtKB-KW"/>
</dbReference>
<dbReference type="RefSeq" id="XP_007835989.1">
    <property type="nucleotide sequence ID" value="XM_007837798.1"/>
</dbReference>
<dbReference type="Proteomes" id="UP000030651">
    <property type="component" value="Unassembled WGS sequence"/>
</dbReference>
<evidence type="ECO:0000313" key="8">
    <source>
        <dbReference type="EMBL" id="ETS79364.1"/>
    </source>
</evidence>
<keyword evidence="5 7" id="KW-0456">Lyase</keyword>
<dbReference type="eggNOG" id="KOG0629">
    <property type="taxonomic scope" value="Eukaryota"/>
</dbReference>